<feature type="transmembrane region" description="Helical" evidence="1">
    <location>
        <begin position="20"/>
        <end position="41"/>
    </location>
</feature>
<name>A0A1E7JPL6_9ACTN</name>
<evidence type="ECO:0000256" key="1">
    <source>
        <dbReference type="SAM" id="Phobius"/>
    </source>
</evidence>
<gene>
    <name evidence="2" type="ORF">AN215_11590</name>
</gene>
<feature type="transmembrane region" description="Helical" evidence="1">
    <location>
        <begin position="101"/>
        <end position="119"/>
    </location>
</feature>
<proteinExistence type="predicted"/>
<protein>
    <submittedName>
        <fullName evidence="2">Uncharacterized protein</fullName>
    </submittedName>
</protein>
<sequence>MEPSEPRERRAGPEGREGPAAVAAGCLVTAVAAAVGFGVWLEGAAPGLRGSFEGRRDLSLLYIELPGMVAGFPLITLLTWSLTRAVLRGRGGPGARRTVKAAVVVLTLLLLSWACAVWLDHRIVVAFPDQCSGAPC</sequence>
<reference evidence="2 3" key="1">
    <citation type="journal article" date="2016" name="Front. Microbiol.">
        <title>Comparative Genomics Analysis of Streptomyces Species Reveals Their Adaptation to the Marine Environment and Their Diversity at the Genomic Level.</title>
        <authorList>
            <person name="Tian X."/>
            <person name="Zhang Z."/>
            <person name="Yang T."/>
            <person name="Chen M."/>
            <person name="Li J."/>
            <person name="Chen F."/>
            <person name="Yang J."/>
            <person name="Li W."/>
            <person name="Zhang B."/>
            <person name="Zhang Z."/>
            <person name="Wu J."/>
            <person name="Zhang C."/>
            <person name="Long L."/>
            <person name="Xiao J."/>
        </authorList>
    </citation>
    <scope>NUCLEOTIDE SEQUENCE [LARGE SCALE GENOMIC DNA]</scope>
    <source>
        <strain evidence="2 3">SCSIO 10390</strain>
    </source>
</reference>
<dbReference type="PATRIC" id="fig|933944.5.peg.5358"/>
<dbReference type="STRING" id="933944.AN215_11590"/>
<comment type="caution">
    <text evidence="2">The sequence shown here is derived from an EMBL/GenBank/DDBJ whole genome shotgun (WGS) entry which is preliminary data.</text>
</comment>
<keyword evidence="1" id="KW-0812">Transmembrane</keyword>
<keyword evidence="1" id="KW-1133">Transmembrane helix</keyword>
<accession>A0A1E7JPL6</accession>
<dbReference type="EMBL" id="LJGT01000038">
    <property type="protein sequence ID" value="OEU90180.1"/>
    <property type="molecule type" value="Genomic_DNA"/>
</dbReference>
<evidence type="ECO:0000313" key="2">
    <source>
        <dbReference type="EMBL" id="OEU90180.1"/>
    </source>
</evidence>
<keyword evidence="1" id="KW-0472">Membrane</keyword>
<dbReference type="AlphaFoldDB" id="A0A1E7JPL6"/>
<organism evidence="2 3">
    <name type="scientific">Streptomyces abyssalis</name>
    <dbReference type="NCBI Taxonomy" id="933944"/>
    <lineage>
        <taxon>Bacteria</taxon>
        <taxon>Bacillati</taxon>
        <taxon>Actinomycetota</taxon>
        <taxon>Actinomycetes</taxon>
        <taxon>Kitasatosporales</taxon>
        <taxon>Streptomycetaceae</taxon>
        <taxon>Streptomyces</taxon>
    </lineage>
</organism>
<feature type="transmembrane region" description="Helical" evidence="1">
    <location>
        <begin position="61"/>
        <end position="80"/>
    </location>
</feature>
<evidence type="ECO:0000313" key="3">
    <source>
        <dbReference type="Proteomes" id="UP000176087"/>
    </source>
</evidence>
<dbReference type="Proteomes" id="UP000176087">
    <property type="component" value="Unassembled WGS sequence"/>
</dbReference>
<keyword evidence="3" id="KW-1185">Reference proteome</keyword>